<dbReference type="Gene3D" id="3.40.50.10610">
    <property type="entry name" value="ABC-type transport auxiliary lipoprotein component"/>
    <property type="match status" value="1"/>
</dbReference>
<comment type="caution">
    <text evidence="2">The sequence shown here is derived from an EMBL/GenBank/DDBJ whole genome shotgun (WGS) entry which is preliminary data.</text>
</comment>
<feature type="signal peptide" evidence="1">
    <location>
        <begin position="1"/>
        <end position="20"/>
    </location>
</feature>
<evidence type="ECO:0000313" key="2">
    <source>
        <dbReference type="EMBL" id="MXP64239.1"/>
    </source>
</evidence>
<feature type="chain" id="PRO_5032558255" description="Lipoprotein" evidence="1">
    <location>
        <begin position="21"/>
        <end position="197"/>
    </location>
</feature>
<dbReference type="EMBL" id="SNVJ01000010">
    <property type="protein sequence ID" value="MXP64239.1"/>
    <property type="molecule type" value="Genomic_DNA"/>
</dbReference>
<gene>
    <name evidence="2" type="ORF">E0493_12880</name>
</gene>
<sequence>MRRRAVLLLCLGLAACGASRADLTYAPPTPPATQPEARPVVAITQVTDRREDAQTDPRWIGAVRTSYGASVKDLRTSVPAAEEVRQAFANALLARGLLAPDGAAARYGLEVDILALEARQISRRAATAQFRITLRPMNGGMPVLVDQEEAAFISGDLILPTTGVFSASEPLREITQRAMSAAIDQLLDKPSFTALVQ</sequence>
<dbReference type="AlphaFoldDB" id="A0A845BLF5"/>
<proteinExistence type="predicted"/>
<keyword evidence="1" id="KW-0732">Signal</keyword>
<organism evidence="2 3">
    <name type="scientific">Teichococcus coralli</name>
    <dbReference type="NCBI Taxonomy" id="2545983"/>
    <lineage>
        <taxon>Bacteria</taxon>
        <taxon>Pseudomonadati</taxon>
        <taxon>Pseudomonadota</taxon>
        <taxon>Alphaproteobacteria</taxon>
        <taxon>Acetobacterales</taxon>
        <taxon>Roseomonadaceae</taxon>
        <taxon>Roseomonas</taxon>
    </lineage>
</organism>
<dbReference type="OrthoDB" id="7274825at2"/>
<protein>
    <recommendedName>
        <fullName evidence="4">Lipoprotein</fullName>
    </recommendedName>
</protein>
<dbReference type="PROSITE" id="PS51257">
    <property type="entry name" value="PROKAR_LIPOPROTEIN"/>
    <property type="match status" value="1"/>
</dbReference>
<evidence type="ECO:0000256" key="1">
    <source>
        <dbReference type="SAM" id="SignalP"/>
    </source>
</evidence>
<accession>A0A845BLF5</accession>
<keyword evidence="3" id="KW-1185">Reference proteome</keyword>
<evidence type="ECO:0000313" key="3">
    <source>
        <dbReference type="Proteomes" id="UP000460715"/>
    </source>
</evidence>
<name>A0A845BLF5_9PROT</name>
<reference evidence="2 3" key="1">
    <citation type="submission" date="2019-03" db="EMBL/GenBank/DDBJ databases">
        <title>Roseomonas sp. a novel Roseomonas species isolated from Sea whip Gorgonian.</title>
        <authorList>
            <person name="Li F."/>
            <person name="Pan X."/>
            <person name="Huang S."/>
            <person name="Li Z."/>
            <person name="Meng B."/>
        </authorList>
    </citation>
    <scope>NUCLEOTIDE SEQUENCE [LARGE SCALE GENOMIC DNA]</scope>
    <source>
        <strain evidence="2 3">M0104</strain>
    </source>
</reference>
<dbReference type="Proteomes" id="UP000460715">
    <property type="component" value="Unassembled WGS sequence"/>
</dbReference>
<dbReference type="RefSeq" id="WP_160937368.1">
    <property type="nucleotide sequence ID" value="NZ_SNVJ01000010.1"/>
</dbReference>
<evidence type="ECO:0008006" key="4">
    <source>
        <dbReference type="Google" id="ProtNLM"/>
    </source>
</evidence>